<dbReference type="AlphaFoldDB" id="A0A0E2BBK0"/>
<proteinExistence type="predicted"/>
<organism evidence="1 2">
    <name type="scientific">Leptospira kirschneri str. H1</name>
    <dbReference type="NCBI Taxonomy" id="1049966"/>
    <lineage>
        <taxon>Bacteria</taxon>
        <taxon>Pseudomonadati</taxon>
        <taxon>Spirochaetota</taxon>
        <taxon>Spirochaetia</taxon>
        <taxon>Leptospirales</taxon>
        <taxon>Leptospiraceae</taxon>
        <taxon>Leptospira</taxon>
    </lineage>
</organism>
<gene>
    <name evidence="1" type="ORF">LEP1GSC081_3870</name>
</gene>
<sequence length="50" mass="5842">MGTLTNRRFTSWTLKIVGTTIKYKKNHRPSGFCTKPLFYSCHQNLNPILK</sequence>
<comment type="caution">
    <text evidence="1">The sequence shown here is derived from an EMBL/GenBank/DDBJ whole genome shotgun (WGS) entry which is preliminary data.</text>
</comment>
<dbReference type="Proteomes" id="UP000006253">
    <property type="component" value="Unassembled WGS sequence"/>
</dbReference>
<evidence type="ECO:0000313" key="2">
    <source>
        <dbReference type="Proteomes" id="UP000006253"/>
    </source>
</evidence>
<name>A0A0E2BBK0_9LEPT</name>
<evidence type="ECO:0000313" key="1">
    <source>
        <dbReference type="EMBL" id="EKO14511.1"/>
    </source>
</evidence>
<accession>A0A0E2BBK0</accession>
<reference evidence="1 2" key="1">
    <citation type="submission" date="2012-10" db="EMBL/GenBank/DDBJ databases">
        <authorList>
            <person name="Harkins D.M."/>
            <person name="Durkin A.S."/>
            <person name="Brinkac L.M."/>
            <person name="Selengut J.D."/>
            <person name="Sanka R."/>
            <person name="DePew J."/>
            <person name="Purushe J."/>
            <person name="Peacock S.J."/>
            <person name="Thaipadungpanit J."/>
            <person name="Wuthiekanun V.W."/>
            <person name="Day N.P."/>
            <person name="Vinetz J.M."/>
            <person name="Sutton G.G."/>
            <person name="Nelson W.C."/>
            <person name="Fouts D.E."/>
        </authorList>
    </citation>
    <scope>NUCLEOTIDE SEQUENCE [LARGE SCALE GENOMIC DNA]</scope>
    <source>
        <strain evidence="1 2">H1</strain>
    </source>
</reference>
<dbReference type="EMBL" id="AHMY02000054">
    <property type="protein sequence ID" value="EKO14511.1"/>
    <property type="molecule type" value="Genomic_DNA"/>
</dbReference>
<protein>
    <submittedName>
        <fullName evidence="1">Uncharacterized protein</fullName>
    </submittedName>
</protein>